<proteinExistence type="predicted"/>
<keyword evidence="1" id="KW-0472">Membrane</keyword>
<gene>
    <name evidence="2" type="ORF">E1B28_012848</name>
</gene>
<keyword evidence="1" id="KW-0812">Transmembrane</keyword>
<keyword evidence="1" id="KW-1133">Transmembrane helix</keyword>
<feature type="transmembrane region" description="Helical" evidence="1">
    <location>
        <begin position="7"/>
        <end position="32"/>
    </location>
</feature>
<reference evidence="2" key="1">
    <citation type="journal article" date="2021" name="Genome Biol. Evol.">
        <title>The assembled and annotated genome of the fairy-ring fungus Marasmius oreades.</title>
        <authorList>
            <person name="Hiltunen M."/>
            <person name="Ament-Velasquez S.L."/>
            <person name="Johannesson H."/>
        </authorList>
    </citation>
    <scope>NUCLEOTIDE SEQUENCE</scope>
    <source>
        <strain evidence="2">03SP1</strain>
    </source>
</reference>
<dbReference type="Proteomes" id="UP001049176">
    <property type="component" value="Chromosome 8"/>
</dbReference>
<accession>A0A9P7RTS3</accession>
<comment type="caution">
    <text evidence="2">The sequence shown here is derived from an EMBL/GenBank/DDBJ whole genome shotgun (WGS) entry which is preliminary data.</text>
</comment>
<evidence type="ECO:0000313" key="2">
    <source>
        <dbReference type="EMBL" id="KAG7088903.1"/>
    </source>
</evidence>
<organism evidence="2 3">
    <name type="scientific">Marasmius oreades</name>
    <name type="common">fairy-ring Marasmius</name>
    <dbReference type="NCBI Taxonomy" id="181124"/>
    <lineage>
        <taxon>Eukaryota</taxon>
        <taxon>Fungi</taxon>
        <taxon>Dikarya</taxon>
        <taxon>Basidiomycota</taxon>
        <taxon>Agaricomycotina</taxon>
        <taxon>Agaricomycetes</taxon>
        <taxon>Agaricomycetidae</taxon>
        <taxon>Agaricales</taxon>
        <taxon>Marasmiineae</taxon>
        <taxon>Marasmiaceae</taxon>
        <taxon>Marasmius</taxon>
    </lineage>
</organism>
<dbReference type="OrthoDB" id="3437016at2759"/>
<evidence type="ECO:0000256" key="1">
    <source>
        <dbReference type="SAM" id="Phobius"/>
    </source>
</evidence>
<dbReference type="AlphaFoldDB" id="A0A9P7RTS3"/>
<sequence length="140" mass="14670">MHVLGICVVTLGSGVVGSSIIGICVGLGIAGFGSGGGTTTSLVALISNAGKEDQAISYCSLLPLPIVGILRRLVGGEVEVDEVVRKVRESLEYLGNLDSETREVVKRSYEDAIQNTMWVSLGLAGCALLCSVFSKEKRLK</sequence>
<dbReference type="GeneID" id="66081923"/>
<dbReference type="EMBL" id="CM032188">
    <property type="protein sequence ID" value="KAG7088903.1"/>
    <property type="molecule type" value="Genomic_DNA"/>
</dbReference>
<name>A0A9P7RTS3_9AGAR</name>
<keyword evidence="3" id="KW-1185">Reference proteome</keyword>
<protein>
    <submittedName>
        <fullName evidence="2">Uncharacterized protein</fullName>
    </submittedName>
</protein>
<evidence type="ECO:0000313" key="3">
    <source>
        <dbReference type="Proteomes" id="UP001049176"/>
    </source>
</evidence>
<feature type="transmembrane region" description="Helical" evidence="1">
    <location>
        <begin position="116"/>
        <end position="134"/>
    </location>
</feature>
<dbReference type="KEGG" id="more:E1B28_012848"/>
<dbReference type="RefSeq" id="XP_043005374.1">
    <property type="nucleotide sequence ID" value="XM_043158004.1"/>
</dbReference>